<dbReference type="InterPro" id="IPR001789">
    <property type="entry name" value="Sig_transdc_resp-reg_receiver"/>
</dbReference>
<dbReference type="SUPFAM" id="SSF46894">
    <property type="entry name" value="C-terminal effector domain of the bipartite response regulators"/>
    <property type="match status" value="1"/>
</dbReference>
<dbReference type="PROSITE" id="PS50043">
    <property type="entry name" value="HTH_LUXR_2"/>
    <property type="match status" value="1"/>
</dbReference>
<dbReference type="CDD" id="cd17535">
    <property type="entry name" value="REC_NarL-like"/>
    <property type="match status" value="1"/>
</dbReference>
<dbReference type="EMBL" id="FNGS01000014">
    <property type="protein sequence ID" value="SDN09580.1"/>
    <property type="molecule type" value="Genomic_DNA"/>
</dbReference>
<dbReference type="InterPro" id="IPR051015">
    <property type="entry name" value="EvgA-like"/>
</dbReference>
<dbReference type="Proteomes" id="UP000198901">
    <property type="component" value="Unassembled WGS sequence"/>
</dbReference>
<organism evidence="6 7">
    <name type="scientific">Siphonobacter aquaeclarae</name>
    <dbReference type="NCBI Taxonomy" id="563176"/>
    <lineage>
        <taxon>Bacteria</taxon>
        <taxon>Pseudomonadati</taxon>
        <taxon>Bacteroidota</taxon>
        <taxon>Cytophagia</taxon>
        <taxon>Cytophagales</taxon>
        <taxon>Cytophagaceae</taxon>
        <taxon>Siphonobacter</taxon>
    </lineage>
</organism>
<dbReference type="RefSeq" id="WP_176785667.1">
    <property type="nucleotide sequence ID" value="NZ_FNGS01000014.1"/>
</dbReference>
<evidence type="ECO:0000259" key="4">
    <source>
        <dbReference type="PROSITE" id="PS50043"/>
    </source>
</evidence>
<protein>
    <submittedName>
        <fullName evidence="6">Two component transcriptional regulator, LuxR family</fullName>
    </submittedName>
</protein>
<feature type="domain" description="Response regulatory" evidence="5">
    <location>
        <begin position="3"/>
        <end position="119"/>
    </location>
</feature>
<evidence type="ECO:0000256" key="1">
    <source>
        <dbReference type="ARBA" id="ARBA00022553"/>
    </source>
</evidence>
<name>A0A1G9YKI8_9BACT</name>
<dbReference type="SMART" id="SM00448">
    <property type="entry name" value="REC"/>
    <property type="match status" value="1"/>
</dbReference>
<dbReference type="InterPro" id="IPR036388">
    <property type="entry name" value="WH-like_DNA-bd_sf"/>
</dbReference>
<feature type="modified residue" description="4-aspartylphosphate" evidence="3">
    <location>
        <position position="54"/>
    </location>
</feature>
<dbReference type="PROSITE" id="PS50110">
    <property type="entry name" value="RESPONSE_REGULATORY"/>
    <property type="match status" value="1"/>
</dbReference>
<dbReference type="AlphaFoldDB" id="A0A1G9YKI8"/>
<evidence type="ECO:0000313" key="7">
    <source>
        <dbReference type="Proteomes" id="UP000198901"/>
    </source>
</evidence>
<accession>A0A1G9YKI8</accession>
<evidence type="ECO:0000256" key="2">
    <source>
        <dbReference type="ARBA" id="ARBA00023125"/>
    </source>
</evidence>
<dbReference type="SMART" id="SM00421">
    <property type="entry name" value="HTH_LUXR"/>
    <property type="match status" value="1"/>
</dbReference>
<evidence type="ECO:0000256" key="3">
    <source>
        <dbReference type="PROSITE-ProRule" id="PRU00169"/>
    </source>
</evidence>
<dbReference type="PANTHER" id="PTHR45566:SF2">
    <property type="entry name" value="NARL SUBFAMILY"/>
    <property type="match status" value="1"/>
</dbReference>
<keyword evidence="2" id="KW-0238">DNA-binding</keyword>
<dbReference type="InterPro" id="IPR016032">
    <property type="entry name" value="Sig_transdc_resp-reg_C-effctor"/>
</dbReference>
<sequence>MKRILIVEDHPIVATATTLAVSQYLPDAVCVDTNSFWKALELVETEPFDLVILDLGIPGGNSIQMIEKLRSRQPKVRILIFTGMEENVYALPFVKAGANGFLSKKASDAEFRRAIDTVLFRNKIYVSEDIHDLTLTSYFKPKKRGGEELEALSEREMEILQLLHARKGISEISTILNLSTSTVNTHRVRIFRKMGVDNLIDLVMKYEVLIQSRQP</sequence>
<keyword evidence="1 3" id="KW-0597">Phosphoprotein</keyword>
<reference evidence="6 7" key="1">
    <citation type="submission" date="2016-10" db="EMBL/GenBank/DDBJ databases">
        <authorList>
            <person name="de Groot N.N."/>
        </authorList>
    </citation>
    <scope>NUCLEOTIDE SEQUENCE [LARGE SCALE GENOMIC DNA]</scope>
    <source>
        <strain evidence="6 7">DSM 21668</strain>
    </source>
</reference>
<dbReference type="PANTHER" id="PTHR45566">
    <property type="entry name" value="HTH-TYPE TRANSCRIPTIONAL REGULATOR YHJB-RELATED"/>
    <property type="match status" value="1"/>
</dbReference>
<dbReference type="CDD" id="cd06170">
    <property type="entry name" value="LuxR_C_like"/>
    <property type="match status" value="1"/>
</dbReference>
<dbReference type="InterPro" id="IPR011006">
    <property type="entry name" value="CheY-like_superfamily"/>
</dbReference>
<dbReference type="PRINTS" id="PR00038">
    <property type="entry name" value="HTHLUXR"/>
</dbReference>
<dbReference type="STRING" id="563176.SAMN04488090_4965"/>
<dbReference type="SUPFAM" id="SSF52172">
    <property type="entry name" value="CheY-like"/>
    <property type="match status" value="1"/>
</dbReference>
<keyword evidence="7" id="KW-1185">Reference proteome</keyword>
<dbReference type="Pfam" id="PF00196">
    <property type="entry name" value="GerE"/>
    <property type="match status" value="1"/>
</dbReference>
<dbReference type="GO" id="GO:0003677">
    <property type="term" value="F:DNA binding"/>
    <property type="evidence" value="ECO:0007669"/>
    <property type="project" value="UniProtKB-KW"/>
</dbReference>
<evidence type="ECO:0000259" key="5">
    <source>
        <dbReference type="PROSITE" id="PS50110"/>
    </source>
</evidence>
<dbReference type="Gene3D" id="1.10.10.10">
    <property type="entry name" value="Winged helix-like DNA-binding domain superfamily/Winged helix DNA-binding domain"/>
    <property type="match status" value="1"/>
</dbReference>
<dbReference type="Gene3D" id="3.40.50.2300">
    <property type="match status" value="1"/>
</dbReference>
<dbReference type="GO" id="GO:0006355">
    <property type="term" value="P:regulation of DNA-templated transcription"/>
    <property type="evidence" value="ECO:0007669"/>
    <property type="project" value="InterPro"/>
</dbReference>
<proteinExistence type="predicted"/>
<dbReference type="InterPro" id="IPR058245">
    <property type="entry name" value="NreC/VraR/RcsB-like_REC"/>
</dbReference>
<dbReference type="GO" id="GO:0000160">
    <property type="term" value="P:phosphorelay signal transduction system"/>
    <property type="evidence" value="ECO:0007669"/>
    <property type="project" value="InterPro"/>
</dbReference>
<evidence type="ECO:0000313" key="6">
    <source>
        <dbReference type="EMBL" id="SDN09580.1"/>
    </source>
</evidence>
<feature type="domain" description="HTH luxR-type" evidence="4">
    <location>
        <begin position="145"/>
        <end position="210"/>
    </location>
</feature>
<gene>
    <name evidence="6" type="ORF">SAMN04488090_4965</name>
</gene>
<dbReference type="InterPro" id="IPR000792">
    <property type="entry name" value="Tscrpt_reg_LuxR_C"/>
</dbReference>
<dbReference type="Pfam" id="PF00072">
    <property type="entry name" value="Response_reg"/>
    <property type="match status" value="1"/>
</dbReference>